<evidence type="ECO:0000256" key="1">
    <source>
        <dbReference type="ARBA" id="ARBA00022460"/>
    </source>
</evidence>
<proteinExistence type="predicted"/>
<dbReference type="PRINTS" id="PR00947">
    <property type="entry name" value="CUTICLE"/>
</dbReference>
<dbReference type="Pfam" id="PF00379">
    <property type="entry name" value="Chitin_bind_4"/>
    <property type="match status" value="1"/>
</dbReference>
<name>A0A9P0DA18_PHACE</name>
<keyword evidence="1 2" id="KW-0193">Cuticle</keyword>
<dbReference type="PANTHER" id="PTHR12236">
    <property type="entry name" value="STRUCTURAL CONTITUENT OF CUTICLE"/>
    <property type="match status" value="1"/>
</dbReference>
<dbReference type="PROSITE" id="PS51155">
    <property type="entry name" value="CHIT_BIND_RR_2"/>
    <property type="match status" value="1"/>
</dbReference>
<protein>
    <submittedName>
        <fullName evidence="4">Uncharacterized protein</fullName>
    </submittedName>
</protein>
<dbReference type="PANTHER" id="PTHR12236:SF75">
    <property type="entry name" value="CUTICULAR PROTEIN 62BB, ISOFORM A"/>
    <property type="match status" value="1"/>
</dbReference>
<organism evidence="4 5">
    <name type="scientific">Phaedon cochleariae</name>
    <name type="common">Mustard beetle</name>
    <dbReference type="NCBI Taxonomy" id="80249"/>
    <lineage>
        <taxon>Eukaryota</taxon>
        <taxon>Metazoa</taxon>
        <taxon>Ecdysozoa</taxon>
        <taxon>Arthropoda</taxon>
        <taxon>Hexapoda</taxon>
        <taxon>Insecta</taxon>
        <taxon>Pterygota</taxon>
        <taxon>Neoptera</taxon>
        <taxon>Endopterygota</taxon>
        <taxon>Coleoptera</taxon>
        <taxon>Polyphaga</taxon>
        <taxon>Cucujiformia</taxon>
        <taxon>Chrysomeloidea</taxon>
        <taxon>Chrysomelidae</taxon>
        <taxon>Chrysomelinae</taxon>
        <taxon>Chrysomelini</taxon>
        <taxon>Phaedon</taxon>
    </lineage>
</organism>
<dbReference type="GO" id="GO:0005615">
    <property type="term" value="C:extracellular space"/>
    <property type="evidence" value="ECO:0007669"/>
    <property type="project" value="TreeGrafter"/>
</dbReference>
<dbReference type="GO" id="GO:0042302">
    <property type="term" value="F:structural constituent of cuticle"/>
    <property type="evidence" value="ECO:0007669"/>
    <property type="project" value="UniProtKB-UniRule"/>
</dbReference>
<dbReference type="InterPro" id="IPR000618">
    <property type="entry name" value="Insect_cuticle"/>
</dbReference>
<keyword evidence="5" id="KW-1185">Reference proteome</keyword>
<evidence type="ECO:0000313" key="5">
    <source>
        <dbReference type="Proteomes" id="UP001153737"/>
    </source>
</evidence>
<evidence type="ECO:0000256" key="3">
    <source>
        <dbReference type="SAM" id="SignalP"/>
    </source>
</evidence>
<dbReference type="Proteomes" id="UP001153737">
    <property type="component" value="Chromosome 10"/>
</dbReference>
<dbReference type="InterPro" id="IPR031311">
    <property type="entry name" value="CHIT_BIND_RR_consensus"/>
</dbReference>
<dbReference type="GO" id="GO:0031012">
    <property type="term" value="C:extracellular matrix"/>
    <property type="evidence" value="ECO:0007669"/>
    <property type="project" value="TreeGrafter"/>
</dbReference>
<sequence>MISKVFSLCFLLVAVNAGAISLVHGGIGGIGLGLEGGLGLGGGLAIGGLGHGGGLAIEGLGHGGGLAIEGLGIGDGLGLGGGLIGGHGIAVAKQTVVDLHAPPKYEFKYGVEDHHTGDHKQQSEVRVGDVVKGEYSLAEPDGTIRVVKYTADDHNGFNAVVSRIGHAVHPQIISHGLVGHL</sequence>
<feature type="signal peptide" evidence="3">
    <location>
        <begin position="1"/>
        <end position="17"/>
    </location>
</feature>
<dbReference type="InterPro" id="IPR051217">
    <property type="entry name" value="Insect_Cuticle_Struc_Prot"/>
</dbReference>
<reference evidence="4" key="1">
    <citation type="submission" date="2022-01" db="EMBL/GenBank/DDBJ databases">
        <authorList>
            <person name="King R."/>
        </authorList>
    </citation>
    <scope>NUCLEOTIDE SEQUENCE</scope>
</reference>
<dbReference type="EMBL" id="OU896716">
    <property type="protein sequence ID" value="CAH1117881.1"/>
    <property type="molecule type" value="Genomic_DNA"/>
</dbReference>
<gene>
    <name evidence="4" type="ORF">PHAECO_LOCUS1900</name>
</gene>
<dbReference type="PROSITE" id="PS00233">
    <property type="entry name" value="CHIT_BIND_RR_1"/>
    <property type="match status" value="1"/>
</dbReference>
<accession>A0A9P0DA18</accession>
<dbReference type="AlphaFoldDB" id="A0A9P0DA18"/>
<dbReference type="OrthoDB" id="6382835at2759"/>
<keyword evidence="3" id="KW-0732">Signal</keyword>
<feature type="chain" id="PRO_5040241620" evidence="3">
    <location>
        <begin position="18"/>
        <end position="181"/>
    </location>
</feature>
<evidence type="ECO:0000256" key="2">
    <source>
        <dbReference type="PROSITE-ProRule" id="PRU00497"/>
    </source>
</evidence>
<evidence type="ECO:0000313" key="4">
    <source>
        <dbReference type="EMBL" id="CAH1117881.1"/>
    </source>
</evidence>
<reference evidence="4" key="2">
    <citation type="submission" date="2022-10" db="EMBL/GenBank/DDBJ databases">
        <authorList>
            <consortium name="ENA_rothamsted_submissions"/>
            <consortium name="culmorum"/>
            <person name="King R."/>
        </authorList>
    </citation>
    <scope>NUCLEOTIDE SEQUENCE</scope>
</reference>